<dbReference type="PROSITE" id="PS51352">
    <property type="entry name" value="THIOREDOXIN_2"/>
    <property type="match status" value="1"/>
</dbReference>
<evidence type="ECO:0000256" key="3">
    <source>
        <dbReference type="ARBA" id="ARBA00022862"/>
    </source>
</evidence>
<reference evidence="11" key="1">
    <citation type="submission" date="2018-06" db="EMBL/GenBank/DDBJ databases">
        <authorList>
            <person name="Zhirakovskaya E."/>
        </authorList>
    </citation>
    <scope>NUCLEOTIDE SEQUENCE</scope>
</reference>
<evidence type="ECO:0000256" key="6">
    <source>
        <dbReference type="ARBA" id="ARBA00023284"/>
    </source>
</evidence>
<dbReference type="EC" id="1.11.1.24" evidence="1"/>
<evidence type="ECO:0000259" key="10">
    <source>
        <dbReference type="PROSITE" id="PS51352"/>
    </source>
</evidence>
<comment type="catalytic activity">
    <reaction evidence="9">
        <text>a hydroperoxide + [thioredoxin]-dithiol = an alcohol + [thioredoxin]-disulfide + H2O</text>
        <dbReference type="Rhea" id="RHEA:62620"/>
        <dbReference type="Rhea" id="RHEA-COMP:10698"/>
        <dbReference type="Rhea" id="RHEA-COMP:10700"/>
        <dbReference type="ChEBI" id="CHEBI:15377"/>
        <dbReference type="ChEBI" id="CHEBI:29950"/>
        <dbReference type="ChEBI" id="CHEBI:30879"/>
        <dbReference type="ChEBI" id="CHEBI:35924"/>
        <dbReference type="ChEBI" id="CHEBI:50058"/>
        <dbReference type="EC" id="1.11.1.24"/>
    </reaction>
</comment>
<keyword evidence="5" id="KW-1015">Disulfide bond</keyword>
<keyword evidence="4" id="KW-0560">Oxidoreductase</keyword>
<evidence type="ECO:0000256" key="9">
    <source>
        <dbReference type="ARBA" id="ARBA00049091"/>
    </source>
</evidence>
<keyword evidence="2" id="KW-0575">Peroxidase</keyword>
<evidence type="ECO:0000313" key="11">
    <source>
        <dbReference type="EMBL" id="VAW53694.1"/>
    </source>
</evidence>
<gene>
    <name evidence="11" type="ORF">MNBD_GAMMA05-1197</name>
</gene>
<evidence type="ECO:0000256" key="1">
    <source>
        <dbReference type="ARBA" id="ARBA00013017"/>
    </source>
</evidence>
<evidence type="ECO:0000256" key="5">
    <source>
        <dbReference type="ARBA" id="ARBA00023157"/>
    </source>
</evidence>
<dbReference type="GO" id="GO:0008379">
    <property type="term" value="F:thioredoxin peroxidase activity"/>
    <property type="evidence" value="ECO:0007669"/>
    <property type="project" value="TreeGrafter"/>
</dbReference>
<organism evidence="11">
    <name type="scientific">hydrothermal vent metagenome</name>
    <dbReference type="NCBI Taxonomy" id="652676"/>
    <lineage>
        <taxon>unclassified sequences</taxon>
        <taxon>metagenomes</taxon>
        <taxon>ecological metagenomes</taxon>
    </lineage>
</organism>
<dbReference type="SUPFAM" id="SSF52833">
    <property type="entry name" value="Thioredoxin-like"/>
    <property type="match status" value="1"/>
</dbReference>
<dbReference type="InterPro" id="IPR013766">
    <property type="entry name" value="Thioredoxin_domain"/>
</dbReference>
<dbReference type="InterPro" id="IPR050924">
    <property type="entry name" value="Peroxiredoxin_BCP/PrxQ"/>
</dbReference>
<dbReference type="CDD" id="cd02970">
    <property type="entry name" value="PRX_like2"/>
    <property type="match status" value="1"/>
</dbReference>
<dbReference type="Pfam" id="PF00578">
    <property type="entry name" value="AhpC-TSA"/>
    <property type="match status" value="1"/>
</dbReference>
<keyword evidence="3" id="KW-0049">Antioxidant</keyword>
<dbReference type="PANTHER" id="PTHR42801">
    <property type="entry name" value="THIOREDOXIN-DEPENDENT PEROXIDE REDUCTASE"/>
    <property type="match status" value="1"/>
</dbReference>
<keyword evidence="6" id="KW-0676">Redox-active center</keyword>
<dbReference type="Gene3D" id="3.40.30.10">
    <property type="entry name" value="Glutaredoxin"/>
    <property type="match status" value="1"/>
</dbReference>
<evidence type="ECO:0000256" key="7">
    <source>
        <dbReference type="ARBA" id="ARBA00032824"/>
    </source>
</evidence>
<name>A0A3B0XCF1_9ZZZZ</name>
<dbReference type="EMBL" id="UOFE01000035">
    <property type="protein sequence ID" value="VAW53694.1"/>
    <property type="molecule type" value="Genomic_DNA"/>
</dbReference>
<dbReference type="GO" id="GO:0034599">
    <property type="term" value="P:cellular response to oxidative stress"/>
    <property type="evidence" value="ECO:0007669"/>
    <property type="project" value="TreeGrafter"/>
</dbReference>
<dbReference type="AlphaFoldDB" id="A0A3B0XCF1"/>
<dbReference type="PANTHER" id="PTHR42801:SF7">
    <property type="entry name" value="SLL1159 PROTEIN"/>
    <property type="match status" value="1"/>
</dbReference>
<feature type="domain" description="Thioredoxin" evidence="10">
    <location>
        <begin position="46"/>
        <end position="217"/>
    </location>
</feature>
<sequence>MTQASLTEEITTFQNKFIPTIPEETLNLLMSELKTLIALGMAEQAIKVGDTFPTFSLANANESAVSLSTLLKDGPLVISFYRGAWCPYCNLEINALQNHLTDIQATGAQLVAISPQTPDKSNDQVSASKLTFDVLSDTDNQLAKQCGLVFTLPESLRPIYADWQLDIPGHNGDDTFELPMPATFIIGTDGLVKYAFIDMDYTKRLEPEIIIKQLKAL</sequence>
<evidence type="ECO:0000256" key="8">
    <source>
        <dbReference type="ARBA" id="ARBA00038489"/>
    </source>
</evidence>
<proteinExistence type="inferred from homology"/>
<accession>A0A3B0XCF1</accession>
<dbReference type="InterPro" id="IPR036249">
    <property type="entry name" value="Thioredoxin-like_sf"/>
</dbReference>
<evidence type="ECO:0000256" key="4">
    <source>
        <dbReference type="ARBA" id="ARBA00023002"/>
    </source>
</evidence>
<dbReference type="GO" id="GO:0005737">
    <property type="term" value="C:cytoplasm"/>
    <property type="evidence" value="ECO:0007669"/>
    <property type="project" value="TreeGrafter"/>
</dbReference>
<evidence type="ECO:0000256" key="2">
    <source>
        <dbReference type="ARBA" id="ARBA00022559"/>
    </source>
</evidence>
<dbReference type="InterPro" id="IPR000866">
    <property type="entry name" value="AhpC/TSA"/>
</dbReference>
<comment type="similarity">
    <text evidence="8">Belongs to the peroxiredoxin family. BCP/PrxQ subfamily.</text>
</comment>
<dbReference type="GO" id="GO:0045454">
    <property type="term" value="P:cell redox homeostasis"/>
    <property type="evidence" value="ECO:0007669"/>
    <property type="project" value="TreeGrafter"/>
</dbReference>
<protein>
    <recommendedName>
        <fullName evidence="1">thioredoxin-dependent peroxiredoxin</fullName>
        <ecNumber evidence="1">1.11.1.24</ecNumber>
    </recommendedName>
    <alternativeName>
        <fullName evidence="7">Thioredoxin peroxidase</fullName>
    </alternativeName>
</protein>